<evidence type="ECO:0000313" key="2">
    <source>
        <dbReference type="EMBL" id="ATB29240.1"/>
    </source>
</evidence>
<name>A0A250IDG1_9BACT</name>
<protein>
    <recommendedName>
        <fullName evidence="4">Lipoprotein</fullName>
    </recommendedName>
</protein>
<evidence type="ECO:0008006" key="4">
    <source>
        <dbReference type="Google" id="ProtNLM"/>
    </source>
</evidence>
<dbReference type="EMBL" id="CP022163">
    <property type="protein sequence ID" value="ATB29240.1"/>
    <property type="molecule type" value="Genomic_DNA"/>
</dbReference>
<dbReference type="RefSeq" id="WP_157774935.1">
    <property type="nucleotide sequence ID" value="NZ_CP022163.1"/>
</dbReference>
<evidence type="ECO:0000313" key="3">
    <source>
        <dbReference type="Proteomes" id="UP000217289"/>
    </source>
</evidence>
<dbReference type="AlphaFoldDB" id="A0A250IDG1"/>
<feature type="signal peptide" evidence="1">
    <location>
        <begin position="1"/>
        <end position="25"/>
    </location>
</feature>
<dbReference type="OrthoDB" id="5512864at2"/>
<feature type="chain" id="PRO_5012603217" description="Lipoprotein" evidence="1">
    <location>
        <begin position="26"/>
        <end position="166"/>
    </location>
</feature>
<gene>
    <name evidence="2" type="ORF">MEBOL_002689</name>
</gene>
<accession>A0A250IDG1</accession>
<dbReference type="KEGG" id="mbd:MEBOL_002689"/>
<keyword evidence="1" id="KW-0732">Signal</keyword>
<proteinExistence type="predicted"/>
<dbReference type="Proteomes" id="UP000217289">
    <property type="component" value="Chromosome"/>
</dbReference>
<sequence length="166" mass="17863">MRRGSMRAFSVVVGLSFSWALPALAEAPAANVGSLECEGIRELKALVEKQQSLLAENHSYAVNLAELISAGYMPAECPDGSRVRVSGPNLVGGCHFSYGLVSVVNNPQTGDFTFEAAAYGVKGTPSAGLELYVVRIVSRYHDFIESYMYRNGVYSDVDLNACSRAD</sequence>
<reference evidence="2 3" key="1">
    <citation type="submission" date="2017-06" db="EMBL/GenBank/DDBJ databases">
        <authorList>
            <person name="Kim H.J."/>
            <person name="Triplett B.A."/>
        </authorList>
    </citation>
    <scope>NUCLEOTIDE SEQUENCE [LARGE SCALE GENOMIC DNA]</scope>
    <source>
        <strain evidence="2 3">DSM 14713</strain>
    </source>
</reference>
<keyword evidence="3" id="KW-1185">Reference proteome</keyword>
<evidence type="ECO:0000256" key="1">
    <source>
        <dbReference type="SAM" id="SignalP"/>
    </source>
</evidence>
<organism evidence="2 3">
    <name type="scientific">Melittangium boletus DSM 14713</name>
    <dbReference type="NCBI Taxonomy" id="1294270"/>
    <lineage>
        <taxon>Bacteria</taxon>
        <taxon>Pseudomonadati</taxon>
        <taxon>Myxococcota</taxon>
        <taxon>Myxococcia</taxon>
        <taxon>Myxococcales</taxon>
        <taxon>Cystobacterineae</taxon>
        <taxon>Archangiaceae</taxon>
        <taxon>Melittangium</taxon>
    </lineage>
</organism>